<reference evidence="4" key="1">
    <citation type="submission" date="2015-07" db="EMBL/GenBank/DDBJ databases">
        <title>Nocardia seriolae U-1 whole genome shotgun sequence.</title>
        <authorList>
            <person name="Imajoh M."/>
            <person name="Fukumoto Y."/>
            <person name="Sukeda M."/>
            <person name="Yamane J."/>
            <person name="Yamasaki K."/>
            <person name="Shimizu M."/>
            <person name="Ohnishi K."/>
            <person name="Oshima S."/>
        </authorList>
    </citation>
    <scope>NUCLEOTIDE SEQUENCE [LARGE SCALE GENOMIC DNA]</scope>
    <source>
        <strain evidence="4">U-1</strain>
    </source>
</reference>
<dbReference type="AlphaFoldDB" id="A0ABC9Z7Y2"/>
<dbReference type="Pfam" id="PF08241">
    <property type="entry name" value="Methyltransf_11"/>
    <property type="match status" value="1"/>
</dbReference>
<dbReference type="GO" id="GO:0008168">
    <property type="term" value="F:methyltransferase activity"/>
    <property type="evidence" value="ECO:0007669"/>
    <property type="project" value="UniProtKB-ARBA"/>
</dbReference>
<dbReference type="KEGG" id="nsr:NS506_05406"/>
<protein>
    <recommendedName>
        <fullName evidence="1">Methyltransferase type 11 domain-containing protein</fullName>
    </recommendedName>
</protein>
<dbReference type="InterPro" id="IPR013216">
    <property type="entry name" value="Methyltransf_11"/>
</dbReference>
<evidence type="ECO:0000313" key="4">
    <source>
        <dbReference type="Proteomes" id="UP000037179"/>
    </source>
</evidence>
<proteinExistence type="predicted"/>
<reference evidence="2 5" key="3">
    <citation type="submission" date="2016-10" db="EMBL/GenBank/DDBJ databases">
        <title>Genome sequence of Nocardia seriolae strain EM150506, isolated from Anguila japonica.</title>
        <authorList>
            <person name="Han H.-J."/>
        </authorList>
    </citation>
    <scope>NUCLEOTIDE SEQUENCE [LARGE SCALE GENOMIC DNA]</scope>
    <source>
        <strain evidence="2 5">EM150506</strain>
    </source>
</reference>
<dbReference type="EMBL" id="BBYQ01000221">
    <property type="protein sequence ID" value="GAP33203.1"/>
    <property type="molecule type" value="Genomic_DNA"/>
</dbReference>
<organism evidence="3 4">
    <name type="scientific">Nocardia seriolae</name>
    <dbReference type="NCBI Taxonomy" id="37332"/>
    <lineage>
        <taxon>Bacteria</taxon>
        <taxon>Bacillati</taxon>
        <taxon>Actinomycetota</taxon>
        <taxon>Actinomycetes</taxon>
        <taxon>Mycobacteriales</taxon>
        <taxon>Nocardiaceae</taxon>
        <taxon>Nocardia</taxon>
    </lineage>
</organism>
<accession>A0ABC9Z7Y2</accession>
<dbReference type="SUPFAM" id="SSF53335">
    <property type="entry name" value="S-adenosyl-L-methionine-dependent methyltransferases"/>
    <property type="match status" value="1"/>
</dbReference>
<sequence>MGVGDTGRVRARLERAAIERAERITDRIGRHVRAAGRVLDVGSGTGHNAAALRASTGLDVVETDVVDMHVVGAGPVLCADGVLPFADDAFGAALVLQVLQFPADPAAVLAEAARVAPRVLVLQSTTGGIPGPAALVLRGFLFGRLAFQLSRLVGFIDSGMSAGVALHVRRVLSRDDVRAAARAASLTEIAFEPDRSPVPFGGHDLFVFERAR</sequence>
<dbReference type="EMBL" id="CP017839">
    <property type="protein sequence ID" value="APA99452.1"/>
    <property type="molecule type" value="Genomic_DNA"/>
</dbReference>
<evidence type="ECO:0000313" key="5">
    <source>
        <dbReference type="Proteomes" id="UP000180166"/>
    </source>
</evidence>
<dbReference type="RefSeq" id="WP_052087076.1">
    <property type="nucleotide sequence ID" value="NZ_AP017900.1"/>
</dbReference>
<name>A0ABC9Z7Y2_9NOCA</name>
<dbReference type="GeneID" id="93374228"/>
<evidence type="ECO:0000313" key="3">
    <source>
        <dbReference type="EMBL" id="GAP33203.1"/>
    </source>
</evidence>
<dbReference type="Proteomes" id="UP000037179">
    <property type="component" value="Unassembled WGS sequence"/>
</dbReference>
<gene>
    <name evidence="2" type="ORF">NS506_05406</name>
    <name evidence="3" type="ORF">NSK11_contig00221-0008</name>
</gene>
<evidence type="ECO:0000259" key="1">
    <source>
        <dbReference type="Pfam" id="PF08241"/>
    </source>
</evidence>
<dbReference type="InterPro" id="IPR029063">
    <property type="entry name" value="SAM-dependent_MTases_sf"/>
</dbReference>
<dbReference type="Proteomes" id="UP000180166">
    <property type="component" value="Chromosome"/>
</dbReference>
<keyword evidence="4" id="KW-1185">Reference proteome</keyword>
<evidence type="ECO:0000313" key="2">
    <source>
        <dbReference type="EMBL" id="APA99452.1"/>
    </source>
</evidence>
<feature type="domain" description="Methyltransferase type 11" evidence="1">
    <location>
        <begin position="39"/>
        <end position="115"/>
    </location>
</feature>
<dbReference type="Gene3D" id="3.40.50.150">
    <property type="entry name" value="Vaccinia Virus protein VP39"/>
    <property type="match status" value="1"/>
</dbReference>
<reference evidence="3 4" key="2">
    <citation type="journal article" date="2016" name="Genome Announc.">
        <title>Draft Genome Sequence of Erythromycin- and Oxytetracycline-Sensitive Nocardia seriolae Strain U-1 (NBRC 110359).</title>
        <authorList>
            <person name="Imajoh M."/>
            <person name="Sukeda M."/>
            <person name="Shimizu M."/>
            <person name="Yamane J."/>
            <person name="Ohnishi K."/>
            <person name="Oshima S."/>
        </authorList>
    </citation>
    <scope>NUCLEOTIDE SEQUENCE [LARGE SCALE GENOMIC DNA]</scope>
    <source>
        <strain evidence="3 4">U-1</strain>
    </source>
</reference>